<protein>
    <submittedName>
        <fullName evidence="1">Uncharacterized protein</fullName>
    </submittedName>
</protein>
<name>A0A150RZ69_SORCE</name>
<dbReference type="SUPFAM" id="SSF51905">
    <property type="entry name" value="FAD/NAD(P)-binding domain"/>
    <property type="match status" value="1"/>
</dbReference>
<comment type="caution">
    <text evidence="1">The sequence shown here is derived from an EMBL/GenBank/DDBJ whole genome shotgun (WGS) entry which is preliminary data.</text>
</comment>
<organism evidence="1 2">
    <name type="scientific">Sorangium cellulosum</name>
    <name type="common">Polyangium cellulosum</name>
    <dbReference type="NCBI Taxonomy" id="56"/>
    <lineage>
        <taxon>Bacteria</taxon>
        <taxon>Pseudomonadati</taxon>
        <taxon>Myxococcota</taxon>
        <taxon>Polyangia</taxon>
        <taxon>Polyangiales</taxon>
        <taxon>Polyangiaceae</taxon>
        <taxon>Sorangium</taxon>
    </lineage>
</organism>
<evidence type="ECO:0000313" key="1">
    <source>
        <dbReference type="EMBL" id="KYF85406.1"/>
    </source>
</evidence>
<dbReference type="InterPro" id="IPR036188">
    <property type="entry name" value="FAD/NAD-bd_sf"/>
</dbReference>
<proteinExistence type="predicted"/>
<gene>
    <name evidence="1" type="ORF">BE18_33970</name>
</gene>
<dbReference type="AlphaFoldDB" id="A0A150RZ69"/>
<accession>A0A150RZ69</accession>
<evidence type="ECO:0000313" key="2">
    <source>
        <dbReference type="Proteomes" id="UP000075515"/>
    </source>
</evidence>
<sequence length="749" mass="84335">MQRTPVAEPGPGHRPTAFDQLEPTFRQVFATRKGFVPLSRERPRSLEAFRTEYMRLTQGLGFSRRDLARFFFKLVRYLMTCSARREKEYEGISLFTFFGADQKGFYSEPFVEAIRAAPQALVAMDAEHCDARTQANVYLQLLLDQVLGGQYTDSILSSPTSHAWLIPWRKHLEKNLGVKFHQGELLSITEKDGKLDVRVRWPEGKLPRAAYHVVAVDAVAAERVTRWWNSTEMGGVAHDGVPRELRGFTSCVTIQLPGGLERYEIAVTYTRPLLPQEADDKLRSFLRRVQAAEDDASLEQREQSVFRSVAYSTGHMVEEPEGVPELRIQFWFDRRIGPRELKVLERVLRSWARPGEDVRLTSKTAQQFPQAQRVKTPRLPEQRYGDAADDRLQTFTGVQYYFGHDFKLVRGHVYFPNTEWGLSAVSQSQFWVGRHFDGIVPQVRGVLSVDIGNCCKRSSFTGKSLMESSPDEIQKEVWRQIKDSLRTTRGPAAPVTNLPLPEPLYYHLDSNLVFVSGVLRANRTPFLINRVGDWDNRPRCAPWVPGRSKLGDGDRTDRTGVWQAPHGGYRVHADSVVFCGSYMRTFTRMNTMEAANESARHAVNAILDHMASTHRSEDLERAGITGDYCDIWDIEEHELDDLSFFKRVDEMLFRAGKPHIADILQFDKIADVAHPDPSPGQSLLAALGATLKNDWGADANDLAGSLNGLMEIVRASKDLAGSLGGDPPNLQKLLSLLGAAKAGPGKQAP</sequence>
<dbReference type="Proteomes" id="UP000075515">
    <property type="component" value="Unassembled WGS sequence"/>
</dbReference>
<reference evidence="1 2" key="1">
    <citation type="submission" date="2014-02" db="EMBL/GenBank/DDBJ databases">
        <title>The small core and large imbalanced accessory genome model reveals a collaborative survival strategy of Sorangium cellulosum strains in nature.</title>
        <authorList>
            <person name="Han K."/>
            <person name="Peng R."/>
            <person name="Blom J."/>
            <person name="Li Y.-Z."/>
        </authorList>
    </citation>
    <scope>NUCLEOTIDE SEQUENCE [LARGE SCALE GENOMIC DNA]</scope>
    <source>
        <strain evidence="1 2">So0149</strain>
    </source>
</reference>
<dbReference type="EMBL" id="JEMC01002740">
    <property type="protein sequence ID" value="KYF85406.1"/>
    <property type="molecule type" value="Genomic_DNA"/>
</dbReference>